<dbReference type="EC" id="2.7.7.6" evidence="15"/>
<dbReference type="GO" id="GO:0006351">
    <property type="term" value="P:DNA-templated transcription"/>
    <property type="evidence" value="ECO:0007669"/>
    <property type="project" value="InterPro"/>
</dbReference>
<evidence type="ECO:0000256" key="16">
    <source>
        <dbReference type="SAM" id="MobiDB-lite"/>
    </source>
</evidence>
<evidence type="ECO:0000256" key="7">
    <source>
        <dbReference type="ARBA" id="ARBA00022695"/>
    </source>
</evidence>
<dbReference type="GO" id="GO:0003899">
    <property type="term" value="F:DNA-directed RNA polymerase activity"/>
    <property type="evidence" value="ECO:0007669"/>
    <property type="project" value="UniProtKB-EC"/>
</dbReference>
<dbReference type="InterPro" id="IPR044893">
    <property type="entry name" value="RNA_pol_Rpb1_clamp_domain"/>
</dbReference>
<dbReference type="InterPro" id="IPR045867">
    <property type="entry name" value="DNA-dir_RpoC_beta_prime"/>
</dbReference>
<comment type="subunit">
    <text evidence="3">Component of the RNA polymerase I (Pol I) complex consisting of at least 13 subunits.</text>
</comment>
<accession>A0A026WLH6</accession>
<dbReference type="SMART" id="SM00663">
    <property type="entry name" value="RPOLA_N"/>
    <property type="match status" value="1"/>
</dbReference>
<dbReference type="PANTHER" id="PTHR19376">
    <property type="entry name" value="DNA-DIRECTED RNA POLYMERASE"/>
    <property type="match status" value="1"/>
</dbReference>
<keyword evidence="6 15" id="KW-0808">Transferase</keyword>
<evidence type="ECO:0000256" key="12">
    <source>
        <dbReference type="ARBA" id="ARBA00023242"/>
    </source>
</evidence>
<keyword evidence="4 15" id="KW-0240">DNA-directed RNA polymerase</keyword>
<sequence length="1707" mass="194242">MMGKYYKQLVTPKHENVSYLLFSVFTANDIRNLSVMKIRTPLSFNILGHPLKGGLYDPSLGPMMDNSEPCSTCSFSASRCPGHFGHIELPVPVVNPLFHKGLSTLLKLSCLHCFTFQIPVHIKLLLSAKLKLLHEGQLSDIDHLDQEVSSMMSQLKSKNAKDKENQAEYVREIIDTYVENVLGRMRFGQPMFQECDGKQANIKNIITQWHTYIDSILKQFLRSNKTCMNCHKGLSQISMLQNKIMINNARIGGRLLSDQVIHKVEAMIIMPEQSKEHMRQLWNNEKDFLKAIMPCLQLVDIEYPTDVLFFEVIPVLPPVVRPINFVDGQMIEHPQTQVYKSIIQDCLVLRNIIQTIQDGGTEHLPQEGRLVFEQIRGQTAVEKLHNAWQTLQTNVDHLMDCDMNKTAESVNSQGLRQILEKKDGIIRMHMMGKRVNFAARSVITPDPELNIDEIGIPEDFALKLTYPTTVTPWNVVELRQLVLNGPDVYPGAVMVQNEDGSVQAISSSDCTKREAVAKRLLTISDKISECHVGIKVVHRHLQNGDILLLNRQPTLHKPSIMAHKARVLKGEKTLHLHYANCKTYNADFDGDEMNAHFPQNDMARSEAYNIANVSNQYLVPKDGTPLSGLIQDYMISGVRLTTRGNFFSKIDYMQLVYTALSTSQDEIIFLPPAIVKPKRLWSGKQIVSTIIINVIPPNTARINLVSKTKISVKEWQVEAPRRWKCGTEFKDPIAMSEAEVVIRHGELLCGVLDKTHYGATPYGFIHCVYELYGGTYGNKMLSVFGKLFQAYLQYEGFTLGVEDILITREIDKKRKEIISDCRTVGENVQKSLAKVPDDTAADEIKAKIEESYWNNTKFRAQVDHKYKSTLDVYTNDINKTCLLTGLFKKFPDNNLQLMVQSGAKGSTVNTMQISCLLGQIELEGKRPPLMISGKTLSSFPAYDSTPRAGGFIDGRFMTGIKLQDCFFHCMAGREGLVDTAVKTSRSGYLQRCLVKHLEGLIVNYDTTVRDSDNSLIQFSYGEDGLDIPGSRFLNKEQIAFLVDNKDVILDAQLLEHLKTDSGEITKMIKKIRRWENKNGSALQKRRISEFSKFCIENTNQNNNKKRKVDSKTGRSKAALSLVRKWTEMTEEAKETFRAQCTKCPDTVMSKYRQDIEFGVLSERIENIMNEYLSRSPKIKKSDLRDLLSIKVMKTICPPGEPVGLLAAQSIGEPSTQMTLNTFHFAGRGEMNVTLGIPRLREILMVASKNIQTPSMEIPFQNGLQNLEKQAKKLRLKLTKCVLSDIVKDFTISKSIEDGKQRKLVQTIMIEYLPHKCYKKEFIIHPRDAIKRTEEVFFKNMFAEISKQKDKIDKKEKRKKEMLLSSKLSLGNKQSNDENTVDQIDPDEVSESIGGKTRMDLGEMHESSDEEQAAEDADATMMRSMSRHKENQEYEDPEEEEMDIIKEEEADDNNVNTILENKEDKDYDDDHNDDDNKTNNKKKKNPINRKDFVMNLSLYAMDYVYDENKSSWCKFTFWLPLDMITLDFPTLIRKAADKTVLWGTPRIKKAFTFQNNKNETILKTDGLNIVEMFKYNNILNLNRLYSNDIYEISRTYGIEAANRVIIKEVKDVFQMYGITVDARHLSLIADYMTFNGTYQPLNRKGIENSASPLQQISFESSLAFLRSATLQGKRDDLTSPSSRLMVGKPCKSGTGAFSIISTMASQKI</sequence>
<dbReference type="Gene3D" id="1.10.150.390">
    <property type="match status" value="1"/>
</dbReference>
<comment type="function">
    <text evidence="14">DNA-dependent RNA polymerase catalyzes the transcription of DNA into RNA using the four ribonucleoside triphosphates as substrates. Largest and catalytic core component of RNA polymerase I which synthesizes ribosomal RNA precursors. Forms the polymerase active center together with the second largest subunit. A single stranded DNA template strand of the promoter is positioned within the central active site cleft of Pol I. A bridging helix emanates from RPA1 and crosses the cleft near the catalytic site and is thought to promote translocation of Pol I by acting as a ratchet that moves the RNA-DNA hybrid through the active site by switching from straight to bent conformations at each step of nucleotide addition.</text>
</comment>
<evidence type="ECO:0000313" key="19">
    <source>
        <dbReference type="Proteomes" id="UP000053097"/>
    </source>
</evidence>
<evidence type="ECO:0000256" key="2">
    <source>
        <dbReference type="ARBA" id="ARBA00006460"/>
    </source>
</evidence>
<keyword evidence="7 15" id="KW-0548">Nucleotidyltransferase</keyword>
<dbReference type="GO" id="GO:0046872">
    <property type="term" value="F:metal ion binding"/>
    <property type="evidence" value="ECO:0007669"/>
    <property type="project" value="UniProtKB-KW"/>
</dbReference>
<evidence type="ECO:0000256" key="11">
    <source>
        <dbReference type="ARBA" id="ARBA00023163"/>
    </source>
</evidence>
<dbReference type="InterPro" id="IPR015699">
    <property type="entry name" value="DNA-dir_RNA_pol1_lsu_N"/>
</dbReference>
<evidence type="ECO:0000256" key="1">
    <source>
        <dbReference type="ARBA" id="ARBA00004604"/>
    </source>
</evidence>
<dbReference type="CDD" id="cd02735">
    <property type="entry name" value="RNAP_I_Rpa1_C"/>
    <property type="match status" value="1"/>
</dbReference>
<comment type="subcellular location">
    <subcellularLocation>
        <location evidence="1">Nucleus</location>
        <location evidence="1">Nucleolus</location>
    </subcellularLocation>
</comment>
<keyword evidence="10" id="KW-0460">Magnesium</keyword>
<evidence type="ECO:0000259" key="17">
    <source>
        <dbReference type="SMART" id="SM00663"/>
    </source>
</evidence>
<keyword evidence="8" id="KW-0479">Metal-binding</keyword>
<comment type="similarity">
    <text evidence="2 15">Belongs to the RNA polymerase beta' chain family.</text>
</comment>
<dbReference type="Gene3D" id="3.30.70.2850">
    <property type="match status" value="1"/>
</dbReference>
<dbReference type="FunFam" id="3.30.1490.180:FF:000003">
    <property type="entry name" value="DNA-directed RNA polymerase subunit"/>
    <property type="match status" value="1"/>
</dbReference>
<dbReference type="InterPro" id="IPR042102">
    <property type="entry name" value="RNA_pol_Rpb1_3_sf"/>
</dbReference>
<dbReference type="FunFam" id="2.40.40.20:FF:000019">
    <property type="entry name" value="DNA-directed RNA polymerase II subunit RPB1"/>
    <property type="match status" value="1"/>
</dbReference>
<dbReference type="InterPro" id="IPR007066">
    <property type="entry name" value="RNA_pol_Rpb1_3"/>
</dbReference>
<dbReference type="GO" id="GO:0003677">
    <property type="term" value="F:DNA binding"/>
    <property type="evidence" value="ECO:0007669"/>
    <property type="project" value="InterPro"/>
</dbReference>
<evidence type="ECO:0000256" key="4">
    <source>
        <dbReference type="ARBA" id="ARBA00022478"/>
    </source>
</evidence>
<evidence type="ECO:0000256" key="14">
    <source>
        <dbReference type="ARBA" id="ARBA00053996"/>
    </source>
</evidence>
<feature type="compositionally biased region" description="Acidic residues" evidence="16">
    <location>
        <begin position="1407"/>
        <end position="1417"/>
    </location>
</feature>
<gene>
    <name evidence="18" type="ORF">X777_02654</name>
</gene>
<organism evidence="18 19">
    <name type="scientific">Ooceraea biroi</name>
    <name type="common">Clonal raider ant</name>
    <name type="synonym">Cerapachys biroi</name>
    <dbReference type="NCBI Taxonomy" id="2015173"/>
    <lineage>
        <taxon>Eukaryota</taxon>
        <taxon>Metazoa</taxon>
        <taxon>Ecdysozoa</taxon>
        <taxon>Arthropoda</taxon>
        <taxon>Hexapoda</taxon>
        <taxon>Insecta</taxon>
        <taxon>Pterygota</taxon>
        <taxon>Neoptera</taxon>
        <taxon>Endopterygota</taxon>
        <taxon>Hymenoptera</taxon>
        <taxon>Apocrita</taxon>
        <taxon>Aculeata</taxon>
        <taxon>Formicoidea</taxon>
        <taxon>Formicidae</taxon>
        <taxon>Dorylinae</taxon>
        <taxon>Ooceraea</taxon>
    </lineage>
</organism>
<dbReference type="Pfam" id="PF05000">
    <property type="entry name" value="RNA_pol_Rpb1_4"/>
    <property type="match status" value="1"/>
</dbReference>
<dbReference type="Gene3D" id="2.40.40.20">
    <property type="match status" value="1"/>
</dbReference>
<protein>
    <recommendedName>
        <fullName evidence="15">DNA-directed RNA polymerase subunit</fullName>
        <ecNumber evidence="15">2.7.7.6</ecNumber>
    </recommendedName>
</protein>
<dbReference type="GO" id="GO:0005736">
    <property type="term" value="C:RNA polymerase I complex"/>
    <property type="evidence" value="ECO:0007669"/>
    <property type="project" value="UniProtKB-ARBA"/>
</dbReference>
<dbReference type="SUPFAM" id="SSF64484">
    <property type="entry name" value="beta and beta-prime subunits of DNA dependent RNA-polymerase"/>
    <property type="match status" value="1"/>
</dbReference>
<dbReference type="InterPro" id="IPR007080">
    <property type="entry name" value="RNA_pol_Rpb1_1"/>
</dbReference>
<dbReference type="InterPro" id="IPR007083">
    <property type="entry name" value="RNA_pol_Rpb1_4"/>
</dbReference>
<dbReference type="Pfam" id="PF04983">
    <property type="entry name" value="RNA_pol_Rpb1_3"/>
    <property type="match status" value="1"/>
</dbReference>
<dbReference type="Gene3D" id="6.20.50.80">
    <property type="match status" value="1"/>
</dbReference>
<dbReference type="Pfam" id="PF00623">
    <property type="entry name" value="RNA_pol_Rpb1_2"/>
    <property type="match status" value="1"/>
</dbReference>
<feature type="region of interest" description="Disordered" evidence="16">
    <location>
        <begin position="1364"/>
        <end position="1485"/>
    </location>
</feature>
<feature type="compositionally biased region" description="Basic and acidic residues" evidence="16">
    <location>
        <begin position="1396"/>
        <end position="1406"/>
    </location>
</feature>
<comment type="catalytic activity">
    <reaction evidence="13 15">
        <text>RNA(n) + a ribonucleoside 5'-triphosphate = RNA(n+1) + diphosphate</text>
        <dbReference type="Rhea" id="RHEA:21248"/>
        <dbReference type="Rhea" id="RHEA-COMP:14527"/>
        <dbReference type="Rhea" id="RHEA-COMP:17342"/>
        <dbReference type="ChEBI" id="CHEBI:33019"/>
        <dbReference type="ChEBI" id="CHEBI:61557"/>
        <dbReference type="ChEBI" id="CHEBI:140395"/>
        <dbReference type="EC" id="2.7.7.6"/>
    </reaction>
</comment>
<proteinExistence type="inferred from homology"/>
<evidence type="ECO:0000256" key="5">
    <source>
        <dbReference type="ARBA" id="ARBA00022553"/>
    </source>
</evidence>
<evidence type="ECO:0000313" key="18">
    <source>
        <dbReference type="EMBL" id="EZA56803.1"/>
    </source>
</evidence>
<dbReference type="OMA" id="NREDYQQ"/>
<dbReference type="Pfam" id="PF04997">
    <property type="entry name" value="RNA_pol_Rpb1_1"/>
    <property type="match status" value="1"/>
</dbReference>
<dbReference type="FunFam" id="1.10.274.100:FF:000012">
    <property type="entry name" value="DNA-directed RNA polymerase subunit"/>
    <property type="match status" value="1"/>
</dbReference>
<reference evidence="18 19" key="1">
    <citation type="journal article" date="2014" name="Curr. Biol.">
        <title>The genome of the clonal raider ant Cerapachys biroi.</title>
        <authorList>
            <person name="Oxley P.R."/>
            <person name="Ji L."/>
            <person name="Fetter-Pruneda I."/>
            <person name="McKenzie S.K."/>
            <person name="Li C."/>
            <person name="Hu H."/>
            <person name="Zhang G."/>
            <person name="Kronauer D.J."/>
        </authorList>
    </citation>
    <scope>NUCLEOTIDE SEQUENCE [LARGE SCALE GENOMIC DNA]</scope>
</reference>
<dbReference type="Gene3D" id="1.10.274.100">
    <property type="entry name" value="RNA polymerase Rpb1, domain 3"/>
    <property type="match status" value="1"/>
</dbReference>
<keyword evidence="12" id="KW-0539">Nucleus</keyword>
<dbReference type="InterPro" id="IPR007081">
    <property type="entry name" value="RNA_pol_Rpb1_5"/>
</dbReference>
<dbReference type="PANTHER" id="PTHR19376:SF11">
    <property type="entry name" value="DNA-DIRECTED RNA POLYMERASE I SUBUNIT RPA1"/>
    <property type="match status" value="1"/>
</dbReference>
<keyword evidence="11 15" id="KW-0804">Transcription</keyword>
<feature type="domain" description="RNA polymerase N-terminal" evidence="17">
    <location>
        <begin position="306"/>
        <end position="641"/>
    </location>
</feature>
<keyword evidence="19" id="KW-1185">Reference proteome</keyword>
<dbReference type="InterPro" id="IPR000722">
    <property type="entry name" value="RNA_pol_asu"/>
</dbReference>
<evidence type="ECO:0000256" key="9">
    <source>
        <dbReference type="ARBA" id="ARBA00022833"/>
    </source>
</evidence>
<evidence type="ECO:0000256" key="6">
    <source>
        <dbReference type="ARBA" id="ARBA00022679"/>
    </source>
</evidence>
<dbReference type="Proteomes" id="UP000053097">
    <property type="component" value="Unassembled WGS sequence"/>
</dbReference>
<keyword evidence="9" id="KW-0862">Zinc</keyword>
<dbReference type="Gene3D" id="6.10.250.2940">
    <property type="match status" value="1"/>
</dbReference>
<dbReference type="Pfam" id="PF04998">
    <property type="entry name" value="RNA_pol_Rpb1_5"/>
    <property type="match status" value="1"/>
</dbReference>
<dbReference type="EMBL" id="KK107154">
    <property type="protein sequence ID" value="EZA56803.1"/>
    <property type="molecule type" value="Genomic_DNA"/>
</dbReference>
<feature type="compositionally biased region" description="Acidic residues" evidence="16">
    <location>
        <begin position="1432"/>
        <end position="1451"/>
    </location>
</feature>
<dbReference type="InterPro" id="IPR006592">
    <property type="entry name" value="RNA_pol_N"/>
</dbReference>
<evidence type="ECO:0000256" key="15">
    <source>
        <dbReference type="RuleBase" id="RU004279"/>
    </source>
</evidence>
<feature type="compositionally biased region" description="Polar residues" evidence="16">
    <location>
        <begin position="1370"/>
        <end position="1381"/>
    </location>
</feature>
<dbReference type="CDD" id="cd01435">
    <property type="entry name" value="RNAP_I_RPA1_N"/>
    <property type="match status" value="1"/>
</dbReference>
<name>A0A026WLH6_OOCBI</name>
<evidence type="ECO:0000256" key="13">
    <source>
        <dbReference type="ARBA" id="ARBA00048552"/>
    </source>
</evidence>
<dbReference type="InterPro" id="IPR047107">
    <property type="entry name" value="DNA-dir_RNA_pol1_lsu_C"/>
</dbReference>
<dbReference type="Gene3D" id="4.10.860.120">
    <property type="entry name" value="RNA polymerase II, clamp domain"/>
    <property type="match status" value="1"/>
</dbReference>
<evidence type="ECO:0000256" key="10">
    <source>
        <dbReference type="ARBA" id="ARBA00022842"/>
    </source>
</evidence>
<dbReference type="Gene3D" id="1.10.132.30">
    <property type="match status" value="1"/>
</dbReference>
<dbReference type="STRING" id="2015173.A0A026WLH6"/>
<dbReference type="InterPro" id="IPR038120">
    <property type="entry name" value="Rpb1_funnel_sf"/>
</dbReference>
<evidence type="ECO:0000256" key="3">
    <source>
        <dbReference type="ARBA" id="ARBA00011251"/>
    </source>
</evidence>
<dbReference type="Gene3D" id="3.30.1490.180">
    <property type="entry name" value="RNA polymerase ii"/>
    <property type="match status" value="1"/>
</dbReference>
<evidence type="ECO:0000256" key="8">
    <source>
        <dbReference type="ARBA" id="ARBA00022723"/>
    </source>
</evidence>
<keyword evidence="5" id="KW-0597">Phosphoprotein</keyword>
<dbReference type="OrthoDB" id="270392at2759"/>